<dbReference type="EMBL" id="MWXA01000002">
    <property type="protein sequence ID" value="OZG68404.1"/>
    <property type="molecule type" value="Genomic_DNA"/>
</dbReference>
<comment type="similarity">
    <text evidence="1">Belongs to the SorC transcriptional regulatory family.</text>
</comment>
<dbReference type="GO" id="GO:0003677">
    <property type="term" value="F:DNA binding"/>
    <property type="evidence" value="ECO:0007669"/>
    <property type="project" value="UniProtKB-KW"/>
</dbReference>
<dbReference type="InterPro" id="IPR036390">
    <property type="entry name" value="WH_DNA-bd_sf"/>
</dbReference>
<name>A0A261GAG6_9BIFI</name>
<evidence type="ECO:0000256" key="3">
    <source>
        <dbReference type="ARBA" id="ARBA00023125"/>
    </source>
</evidence>
<dbReference type="SUPFAM" id="SSF46785">
    <property type="entry name" value="Winged helix' DNA-binding domain"/>
    <property type="match status" value="1"/>
</dbReference>
<organism evidence="7 8">
    <name type="scientific">Bifidobacterium aquikefiri</name>
    <dbReference type="NCBI Taxonomy" id="1653207"/>
    <lineage>
        <taxon>Bacteria</taxon>
        <taxon>Bacillati</taxon>
        <taxon>Actinomycetota</taxon>
        <taxon>Actinomycetes</taxon>
        <taxon>Bifidobacteriales</taxon>
        <taxon>Bifidobacteriaceae</taxon>
        <taxon>Bifidobacterium</taxon>
    </lineage>
</organism>
<evidence type="ECO:0000313" key="8">
    <source>
        <dbReference type="Proteomes" id="UP000216451"/>
    </source>
</evidence>
<evidence type="ECO:0000313" key="7">
    <source>
        <dbReference type="EMBL" id="OZG68404.1"/>
    </source>
</evidence>
<keyword evidence="4" id="KW-0804">Transcription</keyword>
<dbReference type="GO" id="GO:0030246">
    <property type="term" value="F:carbohydrate binding"/>
    <property type="evidence" value="ECO:0007669"/>
    <property type="project" value="InterPro"/>
</dbReference>
<protein>
    <submittedName>
        <fullName evidence="7">Sugar-binding protein</fullName>
    </submittedName>
</protein>
<dbReference type="GO" id="GO:0006355">
    <property type="term" value="P:regulation of DNA-templated transcription"/>
    <property type="evidence" value="ECO:0007669"/>
    <property type="project" value="InterPro"/>
</dbReference>
<dbReference type="Proteomes" id="UP000216451">
    <property type="component" value="Unassembled WGS sequence"/>
</dbReference>
<dbReference type="InterPro" id="IPR012318">
    <property type="entry name" value="HTH_CRP"/>
</dbReference>
<feature type="domain" description="HTH crp-type" evidence="6">
    <location>
        <begin position="37"/>
        <end position="72"/>
    </location>
</feature>
<feature type="domain" description="Sugar-binding" evidence="5">
    <location>
        <begin position="76"/>
        <end position="328"/>
    </location>
</feature>
<dbReference type="InterPro" id="IPR036388">
    <property type="entry name" value="WH-like_DNA-bd_sf"/>
</dbReference>
<dbReference type="InterPro" id="IPR037171">
    <property type="entry name" value="NagB/RpiA_transferase-like"/>
</dbReference>
<dbReference type="InterPro" id="IPR051054">
    <property type="entry name" value="SorC_transcr_regulators"/>
</dbReference>
<dbReference type="AlphaFoldDB" id="A0A261GAG6"/>
<evidence type="ECO:0000259" key="5">
    <source>
        <dbReference type="Pfam" id="PF04198"/>
    </source>
</evidence>
<dbReference type="PANTHER" id="PTHR34294">
    <property type="entry name" value="TRANSCRIPTIONAL REGULATOR-RELATED"/>
    <property type="match status" value="1"/>
</dbReference>
<sequence length="337" mass="36954">MYDYEQMFIRNSQLASAESRQHIQLTLRVARMYYMHDMTQAQIAASIGYSRPTVSRLLQEARDEGIVHIDIGHVLERVMTLENRLIDCFGLKYARVAPSFSDQTPSETVPEYAATLFSEKAQEDSLITVSNGRAVAATVRNIPIRNWPKANVAQMVGALSPSNHMTDSPDICHLLANRLNCTFTPLHAPMIMSAPSIAAAMRREPQIATSLALGGGADVAIEGVGAVINNHLSPVFDNYVDAPMIRRMRDLGAVGTVCGHFIDAQGNHVHTELCVRTISIDIERLKHIPLVIGVAWGKQKIEAIRACLVGGYLSALVTDQSTAELLLAKYQQPAPGR</sequence>
<dbReference type="Pfam" id="PF04198">
    <property type="entry name" value="Sugar-bind"/>
    <property type="match status" value="1"/>
</dbReference>
<dbReference type="Gene3D" id="1.10.10.10">
    <property type="entry name" value="Winged helix-like DNA-binding domain superfamily/Winged helix DNA-binding domain"/>
    <property type="match status" value="1"/>
</dbReference>
<keyword evidence="3" id="KW-0238">DNA-binding</keyword>
<keyword evidence="2" id="KW-0805">Transcription regulation</keyword>
<evidence type="ECO:0000256" key="1">
    <source>
        <dbReference type="ARBA" id="ARBA00010466"/>
    </source>
</evidence>
<dbReference type="SUPFAM" id="SSF100950">
    <property type="entry name" value="NagB/RpiA/CoA transferase-like"/>
    <property type="match status" value="1"/>
</dbReference>
<comment type="caution">
    <text evidence="7">The sequence shown here is derived from an EMBL/GenBank/DDBJ whole genome shotgun (WGS) entry which is preliminary data.</text>
</comment>
<gene>
    <name evidence="7" type="ORF">BAQU_0221</name>
</gene>
<evidence type="ECO:0000256" key="4">
    <source>
        <dbReference type="ARBA" id="ARBA00023163"/>
    </source>
</evidence>
<dbReference type="InterPro" id="IPR007324">
    <property type="entry name" value="Sugar-bd_dom_put"/>
</dbReference>
<proteinExistence type="inferred from homology"/>
<evidence type="ECO:0000256" key="2">
    <source>
        <dbReference type="ARBA" id="ARBA00023015"/>
    </source>
</evidence>
<evidence type="ECO:0000259" key="6">
    <source>
        <dbReference type="Pfam" id="PF13545"/>
    </source>
</evidence>
<keyword evidence="8" id="KW-1185">Reference proteome</keyword>
<accession>A0A261GAG6</accession>
<reference evidence="7 8" key="1">
    <citation type="journal article" date="2017" name="BMC Genomics">
        <title>Comparative genomic and phylogenomic analyses of the Bifidobacteriaceae family.</title>
        <authorList>
            <person name="Lugli G.A."/>
            <person name="Milani C."/>
            <person name="Turroni F."/>
            <person name="Duranti S."/>
            <person name="Mancabelli L."/>
            <person name="Mangifesta M."/>
            <person name="Ferrario C."/>
            <person name="Modesto M."/>
            <person name="Mattarelli P."/>
            <person name="Jiri K."/>
            <person name="van Sinderen D."/>
            <person name="Ventura M."/>
        </authorList>
    </citation>
    <scope>NUCLEOTIDE SEQUENCE [LARGE SCALE GENOMIC DNA]</scope>
    <source>
        <strain evidence="7 8">LMG 28769</strain>
    </source>
</reference>
<dbReference type="PANTHER" id="PTHR34294:SF1">
    <property type="entry name" value="TRANSCRIPTIONAL REGULATOR LSRR"/>
    <property type="match status" value="1"/>
</dbReference>
<dbReference type="Pfam" id="PF13545">
    <property type="entry name" value="HTH_Crp_2"/>
    <property type="match status" value="1"/>
</dbReference>
<dbReference type="Gene3D" id="3.40.50.1360">
    <property type="match status" value="1"/>
</dbReference>